<organism evidence="9 10">
    <name type="scientific">Echinicola strongylocentroti</name>
    <dbReference type="NCBI Taxonomy" id="1795355"/>
    <lineage>
        <taxon>Bacteria</taxon>
        <taxon>Pseudomonadati</taxon>
        <taxon>Bacteroidota</taxon>
        <taxon>Cytophagia</taxon>
        <taxon>Cytophagales</taxon>
        <taxon>Cyclobacteriaceae</taxon>
        <taxon>Echinicola</taxon>
    </lineage>
</organism>
<dbReference type="AlphaFoldDB" id="A0A2Z4IJ44"/>
<dbReference type="OrthoDB" id="9814548at2"/>
<evidence type="ECO:0000256" key="7">
    <source>
        <dbReference type="SAM" id="SignalP"/>
    </source>
</evidence>
<evidence type="ECO:0000313" key="10">
    <source>
        <dbReference type="Proteomes" id="UP000248688"/>
    </source>
</evidence>
<evidence type="ECO:0000259" key="8">
    <source>
        <dbReference type="PROSITE" id="PS50059"/>
    </source>
</evidence>
<accession>A0A2Z4IJ44</accession>
<keyword evidence="7" id="KW-0732">Signal</keyword>
<feature type="signal peptide" evidence="7">
    <location>
        <begin position="1"/>
        <end position="19"/>
    </location>
</feature>
<dbReference type="GO" id="GO:0003755">
    <property type="term" value="F:peptidyl-prolyl cis-trans isomerase activity"/>
    <property type="evidence" value="ECO:0007669"/>
    <property type="project" value="UniProtKB-UniRule"/>
</dbReference>
<evidence type="ECO:0000256" key="3">
    <source>
        <dbReference type="ARBA" id="ARBA00023110"/>
    </source>
</evidence>
<dbReference type="InterPro" id="IPR001179">
    <property type="entry name" value="PPIase_FKBP_dom"/>
</dbReference>
<dbReference type="KEGG" id="est:DN752_10655"/>
<keyword evidence="3 5" id="KW-0697">Rotamase</keyword>
<evidence type="ECO:0000256" key="4">
    <source>
        <dbReference type="ARBA" id="ARBA00023235"/>
    </source>
</evidence>
<feature type="domain" description="PPIase FKBP-type" evidence="8">
    <location>
        <begin position="82"/>
        <end position="187"/>
    </location>
</feature>
<evidence type="ECO:0000256" key="6">
    <source>
        <dbReference type="RuleBase" id="RU003915"/>
    </source>
</evidence>
<dbReference type="Proteomes" id="UP000248688">
    <property type="component" value="Chromosome"/>
</dbReference>
<evidence type="ECO:0000256" key="1">
    <source>
        <dbReference type="ARBA" id="ARBA00000971"/>
    </source>
</evidence>
<dbReference type="EMBL" id="CP030041">
    <property type="protein sequence ID" value="AWW30548.1"/>
    <property type="molecule type" value="Genomic_DNA"/>
</dbReference>
<keyword evidence="4 5" id="KW-0413">Isomerase</keyword>
<name>A0A2Z4IJ44_9BACT</name>
<dbReference type="PROSITE" id="PS50059">
    <property type="entry name" value="FKBP_PPIASE"/>
    <property type="match status" value="1"/>
</dbReference>
<protein>
    <recommendedName>
        <fullName evidence="6">Peptidyl-prolyl cis-trans isomerase</fullName>
        <ecNumber evidence="6">5.2.1.8</ecNumber>
    </recommendedName>
</protein>
<dbReference type="SUPFAM" id="SSF54534">
    <property type="entry name" value="FKBP-like"/>
    <property type="match status" value="1"/>
</dbReference>
<dbReference type="PANTHER" id="PTHR43811">
    <property type="entry name" value="FKBP-TYPE PEPTIDYL-PROLYL CIS-TRANS ISOMERASE FKPA"/>
    <property type="match status" value="1"/>
</dbReference>
<sequence>MKKLVIGLMAAIVGIAAFSCEPNNPYDFGPQYDFEGNMETDSLKIAAYLDTAQIDSLYRIHDPSGTVIIVQEEGNASRPNYGNVIYTNYVGKLMEDGTVFDTNIESEAIENDLHEEGDEYGPYDFQLVAPGQQSEVILGWQYGFSHLRSGSKAVLVIPSPLAYQDQEKGLIPANSILIYNVEFLGMD</sequence>
<dbReference type="InterPro" id="IPR046357">
    <property type="entry name" value="PPIase_dom_sf"/>
</dbReference>
<keyword evidence="10" id="KW-1185">Reference proteome</keyword>
<comment type="catalytic activity">
    <reaction evidence="1 5 6">
        <text>[protein]-peptidylproline (omega=180) = [protein]-peptidylproline (omega=0)</text>
        <dbReference type="Rhea" id="RHEA:16237"/>
        <dbReference type="Rhea" id="RHEA-COMP:10747"/>
        <dbReference type="Rhea" id="RHEA-COMP:10748"/>
        <dbReference type="ChEBI" id="CHEBI:83833"/>
        <dbReference type="ChEBI" id="CHEBI:83834"/>
        <dbReference type="EC" id="5.2.1.8"/>
    </reaction>
</comment>
<dbReference type="RefSeq" id="WP_112783929.1">
    <property type="nucleotide sequence ID" value="NZ_CP030041.1"/>
</dbReference>
<comment type="similarity">
    <text evidence="2 6">Belongs to the FKBP-type PPIase family.</text>
</comment>
<evidence type="ECO:0000256" key="2">
    <source>
        <dbReference type="ARBA" id="ARBA00006577"/>
    </source>
</evidence>
<proteinExistence type="inferred from homology"/>
<feature type="chain" id="PRO_5016396098" description="Peptidyl-prolyl cis-trans isomerase" evidence="7">
    <location>
        <begin position="20"/>
        <end position="187"/>
    </location>
</feature>
<evidence type="ECO:0000313" key="9">
    <source>
        <dbReference type="EMBL" id="AWW30548.1"/>
    </source>
</evidence>
<dbReference type="EC" id="5.2.1.8" evidence="6"/>
<dbReference type="Pfam" id="PF00254">
    <property type="entry name" value="FKBP_C"/>
    <property type="match status" value="1"/>
</dbReference>
<gene>
    <name evidence="9" type="ORF">DN752_10655</name>
</gene>
<dbReference type="PROSITE" id="PS51257">
    <property type="entry name" value="PROKAR_LIPOPROTEIN"/>
    <property type="match status" value="1"/>
</dbReference>
<dbReference type="PANTHER" id="PTHR43811:SF19">
    <property type="entry name" value="39 KDA FK506-BINDING NUCLEAR PROTEIN"/>
    <property type="match status" value="1"/>
</dbReference>
<evidence type="ECO:0000256" key="5">
    <source>
        <dbReference type="PROSITE-ProRule" id="PRU00277"/>
    </source>
</evidence>
<reference evidence="9 10" key="1">
    <citation type="submission" date="2018-06" db="EMBL/GenBank/DDBJ databases">
        <title>Echinicola strongylocentroti sp. nov., isolated from a sea urchin Strongylocentrotus intermedius.</title>
        <authorList>
            <person name="Bae S.S."/>
        </authorList>
    </citation>
    <scope>NUCLEOTIDE SEQUENCE [LARGE SCALE GENOMIC DNA]</scope>
    <source>
        <strain evidence="9 10">MEBiC08714</strain>
    </source>
</reference>
<dbReference type="Gene3D" id="3.10.50.40">
    <property type="match status" value="1"/>
</dbReference>